<dbReference type="InterPro" id="IPR036366">
    <property type="entry name" value="PGBDSf"/>
</dbReference>
<evidence type="ECO:0000256" key="7">
    <source>
        <dbReference type="PROSITE-ProRule" id="PRU01373"/>
    </source>
</evidence>
<keyword evidence="5 7" id="KW-0573">Peptidoglycan synthesis</keyword>
<comment type="similarity">
    <text evidence="2">Belongs to the YkuD family.</text>
</comment>
<dbReference type="EMBL" id="JACIBY010000001">
    <property type="protein sequence ID" value="MBB3836274.1"/>
    <property type="molecule type" value="Genomic_DNA"/>
</dbReference>
<dbReference type="GO" id="GO:0071555">
    <property type="term" value="P:cell wall organization"/>
    <property type="evidence" value="ECO:0007669"/>
    <property type="project" value="UniProtKB-UniRule"/>
</dbReference>
<dbReference type="SUPFAM" id="SSF47090">
    <property type="entry name" value="PGBD-like"/>
    <property type="match status" value="1"/>
</dbReference>
<feature type="active site" description="Nucleophile" evidence="7">
    <location>
        <position position="474"/>
    </location>
</feature>
<feature type="domain" description="L,D-TPase catalytic" evidence="9">
    <location>
        <begin position="325"/>
        <end position="502"/>
    </location>
</feature>
<comment type="pathway">
    <text evidence="1 7">Cell wall biogenesis; peptidoglycan biosynthesis.</text>
</comment>
<dbReference type="CDD" id="cd16913">
    <property type="entry name" value="YkuD_like"/>
    <property type="match status" value="1"/>
</dbReference>
<comment type="caution">
    <text evidence="10">The sequence shown here is derived from an EMBL/GenBank/DDBJ whole genome shotgun (WGS) entry which is preliminary data.</text>
</comment>
<dbReference type="Pfam" id="PF01471">
    <property type="entry name" value="PG_binding_1"/>
    <property type="match status" value="1"/>
</dbReference>
<dbReference type="Pfam" id="PF03734">
    <property type="entry name" value="YkuD"/>
    <property type="match status" value="1"/>
</dbReference>
<keyword evidence="11" id="KW-1185">Reference proteome</keyword>
<evidence type="ECO:0000256" key="3">
    <source>
        <dbReference type="ARBA" id="ARBA00022679"/>
    </source>
</evidence>
<evidence type="ECO:0000256" key="2">
    <source>
        <dbReference type="ARBA" id="ARBA00005992"/>
    </source>
</evidence>
<dbReference type="GO" id="GO:0016740">
    <property type="term" value="F:transferase activity"/>
    <property type="evidence" value="ECO:0007669"/>
    <property type="project" value="UniProtKB-KW"/>
</dbReference>
<gene>
    <name evidence="10" type="ORF">FHS57_000256</name>
</gene>
<dbReference type="InterPro" id="IPR036365">
    <property type="entry name" value="PGBD-like_sf"/>
</dbReference>
<dbReference type="Gene3D" id="2.40.440.10">
    <property type="entry name" value="L,D-transpeptidase catalytic domain-like"/>
    <property type="match status" value="1"/>
</dbReference>
<evidence type="ECO:0000313" key="11">
    <source>
        <dbReference type="Proteomes" id="UP000541352"/>
    </source>
</evidence>
<evidence type="ECO:0000256" key="5">
    <source>
        <dbReference type="ARBA" id="ARBA00022984"/>
    </source>
</evidence>
<proteinExistence type="inferred from homology"/>
<dbReference type="Proteomes" id="UP000541352">
    <property type="component" value="Unassembled WGS sequence"/>
</dbReference>
<keyword evidence="8" id="KW-1133">Transmembrane helix</keyword>
<evidence type="ECO:0000256" key="6">
    <source>
        <dbReference type="ARBA" id="ARBA00023316"/>
    </source>
</evidence>
<dbReference type="SUPFAM" id="SSF141523">
    <property type="entry name" value="L,D-transpeptidase catalytic domain-like"/>
    <property type="match status" value="1"/>
</dbReference>
<dbReference type="AlphaFoldDB" id="A0A7W5ZG94"/>
<evidence type="ECO:0000259" key="9">
    <source>
        <dbReference type="PROSITE" id="PS52029"/>
    </source>
</evidence>
<keyword evidence="8" id="KW-0812">Transmembrane</keyword>
<protein>
    <submittedName>
        <fullName evidence="10">Murein L,D-transpeptidase YcbB/YkuD</fullName>
    </submittedName>
</protein>
<keyword evidence="6 7" id="KW-0961">Cell wall biogenesis/degradation</keyword>
<dbReference type="GO" id="GO:0004180">
    <property type="term" value="F:carboxypeptidase activity"/>
    <property type="evidence" value="ECO:0007669"/>
    <property type="project" value="UniProtKB-ARBA"/>
</dbReference>
<dbReference type="PANTHER" id="PTHR41533">
    <property type="entry name" value="L,D-TRANSPEPTIDASE HI_1667-RELATED"/>
    <property type="match status" value="1"/>
</dbReference>
<dbReference type="PANTHER" id="PTHR41533:SF2">
    <property type="entry name" value="BLR7131 PROTEIN"/>
    <property type="match status" value="1"/>
</dbReference>
<dbReference type="InterPro" id="IPR005490">
    <property type="entry name" value="LD_TPept_cat_dom"/>
</dbReference>
<dbReference type="InterPro" id="IPR052905">
    <property type="entry name" value="LD-transpeptidase_YkuD-like"/>
</dbReference>
<reference evidence="10 11" key="1">
    <citation type="submission" date="2020-08" db="EMBL/GenBank/DDBJ databases">
        <title>Genomic Encyclopedia of Type Strains, Phase IV (KMG-IV): sequencing the most valuable type-strain genomes for metagenomic binning, comparative biology and taxonomic classification.</title>
        <authorList>
            <person name="Goeker M."/>
        </authorList>
    </citation>
    <scope>NUCLEOTIDE SEQUENCE [LARGE SCALE GENOMIC DNA]</scope>
    <source>
        <strain evidence="10 11">DSM 17976</strain>
    </source>
</reference>
<evidence type="ECO:0000313" key="10">
    <source>
        <dbReference type="EMBL" id="MBB3836274.1"/>
    </source>
</evidence>
<dbReference type="UniPathway" id="UPA00219"/>
<keyword evidence="4 7" id="KW-0133">Cell shape</keyword>
<feature type="active site" description="Proton donor/acceptor" evidence="7">
    <location>
        <position position="455"/>
    </location>
</feature>
<dbReference type="PROSITE" id="PS52029">
    <property type="entry name" value="LD_TPASE"/>
    <property type="match status" value="1"/>
</dbReference>
<dbReference type="GO" id="GO:0008360">
    <property type="term" value="P:regulation of cell shape"/>
    <property type="evidence" value="ECO:0007669"/>
    <property type="project" value="UniProtKB-UniRule"/>
</dbReference>
<dbReference type="Pfam" id="PF20142">
    <property type="entry name" value="Scaffold"/>
    <property type="match status" value="1"/>
</dbReference>
<evidence type="ECO:0000256" key="8">
    <source>
        <dbReference type="SAM" id="Phobius"/>
    </source>
</evidence>
<accession>A0A7W5ZG94</accession>
<evidence type="ECO:0000256" key="1">
    <source>
        <dbReference type="ARBA" id="ARBA00004752"/>
    </source>
</evidence>
<dbReference type="InterPro" id="IPR045380">
    <property type="entry name" value="LD_TPept_scaffold_dom"/>
</dbReference>
<name>A0A7W5ZG94_9BACT</name>
<dbReference type="RefSeq" id="WP_183971046.1">
    <property type="nucleotide sequence ID" value="NZ_JACIBY010000001.1"/>
</dbReference>
<dbReference type="Gene3D" id="1.10.101.10">
    <property type="entry name" value="PGBD-like superfamily/PGBD"/>
    <property type="match status" value="1"/>
</dbReference>
<dbReference type="GO" id="GO:0009252">
    <property type="term" value="P:peptidoglycan biosynthetic process"/>
    <property type="evidence" value="ECO:0007669"/>
    <property type="project" value="UniProtKB-UniPathway"/>
</dbReference>
<feature type="transmembrane region" description="Helical" evidence="8">
    <location>
        <begin position="7"/>
        <end position="26"/>
    </location>
</feature>
<sequence>MNKNERYIAIAVGVLLLIGAAVYYQFRQKETVKQAFAPDSTVYSKQDYTTLVLDSTVLASFFASRSLADSLQSDVRSFYQRRGYQYAWFSENRLANAANNFNNLRQSYISDFADSSLYNAEIDRLVNEAETQGTKFLANKVEVQTLELLLTTAFFQYADKAYAGTVKDLLDLEWFIPRKKKNFQALLDTLVMAKGQPIREPVNRYYTLLKEKLRQYRLLQQQGGWPKLEFEGKAPKKGDEDSTVLVLKQNLHRWGDLKTLDSTSIFDDSVAVALKRFQHRMGLSETGKLDEKTLVEMNRPVEERIRQMMLNMERLRWVPDELEPNMLLVNIPEYRLHVFENGVQSWMSKVVVGKEATKTSIFKGNLSYVVLNPYWVVTNNIINNEILPKLKRNPGYLERNNMEVVSGNKVINPYSVKWSSYTKNVPYTIRQKPGKGNSLGKVKFLFPNSYSIYLHDTPSKSLFGETARAFSHGCIRVSEPEKLALHVLKSLPEWNEEKLNAVWKTQNEKWITVRPSLPVYIVYFTTWVDNTGQLNFRRDLYGLDSALAKEVFGEQ</sequence>
<evidence type="ECO:0000256" key="4">
    <source>
        <dbReference type="ARBA" id="ARBA00022960"/>
    </source>
</evidence>
<organism evidence="10 11">
    <name type="scientific">Runella defluvii</name>
    <dbReference type="NCBI Taxonomy" id="370973"/>
    <lineage>
        <taxon>Bacteria</taxon>
        <taxon>Pseudomonadati</taxon>
        <taxon>Bacteroidota</taxon>
        <taxon>Cytophagia</taxon>
        <taxon>Cytophagales</taxon>
        <taxon>Spirosomataceae</taxon>
        <taxon>Runella</taxon>
    </lineage>
</organism>
<keyword evidence="3" id="KW-0808">Transferase</keyword>
<dbReference type="InterPro" id="IPR002477">
    <property type="entry name" value="Peptidoglycan-bd-like"/>
</dbReference>
<dbReference type="InterPro" id="IPR038063">
    <property type="entry name" value="Transpep_catalytic_dom"/>
</dbReference>
<keyword evidence="8" id="KW-0472">Membrane</keyword>